<gene>
    <name evidence="2" type="ORF">EU555_29895</name>
</gene>
<dbReference type="AlphaFoldDB" id="A0A4Z0NH46"/>
<dbReference type="EMBL" id="SRLB01000034">
    <property type="protein sequence ID" value="TGD95084.1"/>
    <property type="molecule type" value="Genomic_DNA"/>
</dbReference>
<keyword evidence="3" id="KW-1185">Reference proteome</keyword>
<evidence type="ECO:0000259" key="1">
    <source>
        <dbReference type="Pfam" id="PF01261"/>
    </source>
</evidence>
<evidence type="ECO:0000313" key="2">
    <source>
        <dbReference type="EMBL" id="TGD95084.1"/>
    </source>
</evidence>
<dbReference type="Gene3D" id="3.20.20.150">
    <property type="entry name" value="Divalent-metal-dependent TIM barrel enzymes"/>
    <property type="match status" value="1"/>
</dbReference>
<protein>
    <submittedName>
        <fullName evidence="2">Sugar phosphate isomerase/epimerase</fullName>
    </submittedName>
</protein>
<sequence length="305" mass="33780">MTTREATSPPVGINLSFCVKRWVTPALWAPLVRDALGLDLVQLTFDLVDPLWPDAVLDAAADDIREIAARHGITVHSAFVGLAHYSFNQLLHPDPRLRDVAEHWLTRAYRFAARAGIARVGGPLGAVAARPDGHEAEAIPDSDYRDLIARMHRLAEAASGAGLTELLVEPTPLRREWPWTVAQAVRMAEDLAGTALPWRYCVDWGHGTYEPLYGPGRAAMEPWFWGLGDRIGAVHLQQTDYQLDRHWDLTKPGRVDPRAALELQRSAGLGHAPVFLEVFYPFEQDDASVLDAVRRSALILREAAA</sequence>
<reference evidence="2 3" key="1">
    <citation type="submission" date="2019-04" db="EMBL/GenBank/DDBJ databases">
        <authorList>
            <person name="Feng G."/>
            <person name="Zhu H."/>
        </authorList>
    </citation>
    <scope>NUCLEOTIDE SEQUENCE [LARGE SCALE GENOMIC DNA]</scope>
    <source>
        <strain evidence="2 3">6HR-1</strain>
    </source>
</reference>
<dbReference type="InterPro" id="IPR013022">
    <property type="entry name" value="Xyl_isomerase-like_TIM-brl"/>
</dbReference>
<organism evidence="2 3">
    <name type="scientific">Methylobacterium nonmethylotrophicum</name>
    <dbReference type="NCBI Taxonomy" id="1141884"/>
    <lineage>
        <taxon>Bacteria</taxon>
        <taxon>Pseudomonadati</taxon>
        <taxon>Pseudomonadota</taxon>
        <taxon>Alphaproteobacteria</taxon>
        <taxon>Hyphomicrobiales</taxon>
        <taxon>Methylobacteriaceae</taxon>
        <taxon>Methylobacterium</taxon>
    </lineage>
</organism>
<accession>A0A4Z0NH46</accession>
<dbReference type="Proteomes" id="UP000297535">
    <property type="component" value="Unassembled WGS sequence"/>
</dbReference>
<comment type="caution">
    <text evidence="2">The sequence shown here is derived from an EMBL/GenBank/DDBJ whole genome shotgun (WGS) entry which is preliminary data.</text>
</comment>
<dbReference type="SUPFAM" id="SSF51658">
    <property type="entry name" value="Xylose isomerase-like"/>
    <property type="match status" value="1"/>
</dbReference>
<keyword evidence="2" id="KW-0413">Isomerase</keyword>
<proteinExistence type="predicted"/>
<dbReference type="GO" id="GO:0016853">
    <property type="term" value="F:isomerase activity"/>
    <property type="evidence" value="ECO:0007669"/>
    <property type="project" value="UniProtKB-KW"/>
</dbReference>
<feature type="domain" description="Xylose isomerase-like TIM barrel" evidence="1">
    <location>
        <begin position="35"/>
        <end position="281"/>
    </location>
</feature>
<name>A0A4Z0NH46_9HYPH</name>
<dbReference type="Pfam" id="PF01261">
    <property type="entry name" value="AP_endonuc_2"/>
    <property type="match status" value="1"/>
</dbReference>
<dbReference type="OrthoDB" id="9807003at2"/>
<dbReference type="InterPro" id="IPR036237">
    <property type="entry name" value="Xyl_isomerase-like_sf"/>
</dbReference>
<evidence type="ECO:0000313" key="3">
    <source>
        <dbReference type="Proteomes" id="UP000297535"/>
    </source>
</evidence>